<evidence type="ECO:0000313" key="7">
    <source>
        <dbReference type="Proteomes" id="UP001107558"/>
    </source>
</evidence>
<accession>A0A9J6BLD3</accession>
<dbReference type="Proteomes" id="UP001107558">
    <property type="component" value="Chromosome 3"/>
</dbReference>
<evidence type="ECO:0008006" key="8">
    <source>
        <dbReference type="Google" id="ProtNLM"/>
    </source>
</evidence>
<organism evidence="6 7">
    <name type="scientific">Polypedilum vanderplanki</name>
    <name type="common">Sleeping chironomid midge</name>
    <dbReference type="NCBI Taxonomy" id="319348"/>
    <lineage>
        <taxon>Eukaryota</taxon>
        <taxon>Metazoa</taxon>
        <taxon>Ecdysozoa</taxon>
        <taxon>Arthropoda</taxon>
        <taxon>Hexapoda</taxon>
        <taxon>Insecta</taxon>
        <taxon>Pterygota</taxon>
        <taxon>Neoptera</taxon>
        <taxon>Endopterygota</taxon>
        <taxon>Diptera</taxon>
        <taxon>Nematocera</taxon>
        <taxon>Chironomoidea</taxon>
        <taxon>Chironomidae</taxon>
        <taxon>Chironominae</taxon>
        <taxon>Polypedilum</taxon>
        <taxon>Polypedilum</taxon>
    </lineage>
</organism>
<feature type="region of interest" description="Disordered" evidence="3">
    <location>
        <begin position="1"/>
        <end position="25"/>
    </location>
</feature>
<dbReference type="OrthoDB" id="75419at2759"/>
<feature type="domain" description="Epg5-like central TPR repeats" evidence="4">
    <location>
        <begin position="1539"/>
        <end position="1937"/>
    </location>
</feature>
<keyword evidence="2" id="KW-0072">Autophagy</keyword>
<feature type="domain" description="Epg5-like TPR" evidence="5">
    <location>
        <begin position="1098"/>
        <end position="1281"/>
    </location>
</feature>
<evidence type="ECO:0000256" key="2">
    <source>
        <dbReference type="ARBA" id="ARBA00023006"/>
    </source>
</evidence>
<dbReference type="Pfam" id="PF26573">
    <property type="entry name" value="TPR_Epg5_2"/>
    <property type="match status" value="1"/>
</dbReference>
<sequence>MEIERPKSKSKKKERHQNSINEELMSSSIESLDNIDDLSELRKLCEENELKNAVSINVEAEIVEVSDLVEENNEKEKEEAIDLQVPTPSAPITQTKTIEKIHTASKFIYPDLSEFNQEEQSCEIVEKKIAALTMQPFAVEIMEQFYSNEEIRHIEIFENEFVDNELKDSNVDHYLYALLKKFSSARSDLLCNIKEIEGMMQRLEHHYEAIWKIENRIALSSGFCSCGKAVGSTHSYKTAIFCEQTYQKLEYSLKILQIQVCYNQAKLSHECTLYQHKIDQVIAEIMNAEAFKHINEQSPITLHDNIDNQEMKSKINDLRVYISILFKFLREASHDVMVEQNVKNWITQLISLQLRVAAWTDHIFILFHMLRCKDGFGTFGSSFIQIPILSIDKERSFQHCVAVLSTILMPIAKRIQFLEENLKDVIPALDASKHEKDLWIMVESDSEDLSSDDYSTLKENDLVAIFDQIPLDVIFKAITYANNQSDTIMIDFDKIKSGHHIIKSIAFASKLITIIKRGLFNLTERHKQFAKRLGKLLKDTLFFIKDLVQIYMKSETYKDPEEHSRIHVEFDELIIKSVWVIYDSKKFSLFQYLADFPYEQVSNVTCLWKLCYSLHVGELRNPNEDFYSTLPSDFFMKFNHYDIPIDDLIFLLHAFTKMALVKGKDDYDFLMFLVRELIYIGFVIESTRDFCYTTVKNSISDIASMYPKIIDDIFNIIKYNLHQIGAFNLHLLKSLPLYMWRPNQQEFYDKIRLWLLNFDFESLENITARLLIRSLNWNFDNENTGQLFLPHEFHISMAHLICEVYIKYVDETKDDSKLFGVISRKPTKMENISKWCWTTTSLLRLHQMDVDKIEFMRNPNILVTVPELEKLEMIYQGYTENNSLAIYMSVLISQLGHSLPQLCYYGFKHLAVLAGENRFLKVIECLELMTPLFVNCQDSLFSCENFIAILEIMTKSENELQDRFLKDLKTNFTIPNYFGFMIQNQMNSYQKYGWSSPSEIATLWVNCLIRMKNWNKDKGILYLLDLIAKSAYPYTNCWNTIKEIIRPQVSQIAVTKIAKTTGWLGLVMTGERDILLSPFNEFPTLSLIILECEHENIEVNTGAWDFLINQLAVETKKSFSNVFKNVLQSRELTSFPPRSLVVYKLADLICGCSMKEFIFPIICQQFFTLYLVRSSLVGVSNDLISSKISEVDVELFKKLKTKFQECESYHTEMTNKLSKDDRFHFHTISAQLYKTFLLWMDENQMNKFLHQRGVVLPPQYEVVKLTQIFERNRAHWTEFINLIDLRNIQKENCDHWLKIRLRFPLNHNQNFIRNLNDDYEETIEAIATKICERIKLNCKSHKPPPVFTRKPLLMGKIDFSKNTLQLFKTELKKIKSYARQFSLVMNEHKAVDATYLDCIKFAYKNEPTFKIKSVNCSRGLDDCSSSVTLRFEFNEMKVNEVVKTKLNDNREFKRKIVARELKDLNPKVTDSNFCLEIIIEQLFNAYRDESKREKTLEISTSILFELLDDLNEEIKECPVAYDFFSYSITKLGSFVQTQNSPQGVKMLKIVLKNPNTLNVFAKLFEPASTPPAIFIKLYECLVDFYIKNCEPQNVFLLLSKFDMPTWLELFEPKIVEVSELIQLIFKGLELYSLENSELLQDILKCHLVHLFLYHFPEHYGEILHTILQGFSQNRLRPCVLFDIINALYQRAGCRNINNETPVELVRDEIRAFAAKQNLLCYDDLHSTTLMLNHHFYNERLNGLHGIYPKYSVYCDSLAILFGTIGHGVVSAAIKSFSETTADELVNDLFTCLSRMYAPMLVPIFFSKNNMKNSTARPAMWIQQLTTESTVLQPWSNLQIENAEKFIKSFSQCLSYISDMLPASNSLIGNVFQWYIDNFAYTTTPNHVLLPIHKLLVKMPFERLLPTKAHMEGYNKILNIYLPDSHTFLGNVFLRINWTQWLSLQIEIGDVITLQRLLSILFMTLVKLSYEPKVRESIRILQLLKESIKYPWLLLEYKDVENVLDWIVMSAEPSIILNIPSEHESIDVSLLTLLQTASCMKLTQKEAEKYQQSVIVAKRMAYVRSIVRLLKACDAKLNQLISSKKGMQMFIDAVCSLLDLIQSCVQNRAIEATNLIVTITDNVLAQTSSENTLNLFANSIKSWQEKCQPGDTMLGSFLDALKVQTYWTIQAYQILESTLLNYFRKSDKVPSHTPNWIDVSERTGMQLQFSIQQLIDNDFYLTLHLLSYKKMLHLTNDNDRMEYLQELQTKLSLRKTTEMTESGQCLVWLLVISSYARIHKRSNIANNYLETIILHFQSNFSHSESWGEGLLNAVGLKKDNVTNSKRILLRCFTIAIQNILTKNEYEKSLNDLNNLLNQKKFADVKIKGLQAVALIEGNQSRMSDEIYDVLSKLIRIFYSDDFLVSIENLYTW</sequence>
<dbReference type="EMBL" id="JADBJN010000003">
    <property type="protein sequence ID" value="KAG5670431.1"/>
    <property type="molecule type" value="Genomic_DNA"/>
</dbReference>
<evidence type="ECO:0000259" key="5">
    <source>
        <dbReference type="Pfam" id="PF26573"/>
    </source>
</evidence>
<dbReference type="Pfam" id="PF26103">
    <property type="entry name" value="TPR_Epg5"/>
    <property type="match status" value="1"/>
</dbReference>
<evidence type="ECO:0000256" key="3">
    <source>
        <dbReference type="SAM" id="MobiDB-lite"/>
    </source>
</evidence>
<comment type="caution">
    <text evidence="6">The sequence shown here is derived from an EMBL/GenBank/DDBJ whole genome shotgun (WGS) entry which is preliminary data.</text>
</comment>
<evidence type="ECO:0000313" key="6">
    <source>
        <dbReference type="EMBL" id="KAG5670431.1"/>
    </source>
</evidence>
<dbReference type="Pfam" id="PF26106">
    <property type="entry name" value="TPR_Epg5_C"/>
    <property type="match status" value="1"/>
</dbReference>
<protein>
    <recommendedName>
        <fullName evidence="8">Ectopic P granules protein 5-like protein</fullName>
    </recommendedName>
</protein>
<dbReference type="InterPro" id="IPR058750">
    <property type="entry name" value="TPR_Epg5"/>
</dbReference>
<dbReference type="PANTHER" id="PTHR31139">
    <property type="entry name" value="ECTOPIC P GRANULES PROTEIN 5 HOMOLOG"/>
    <property type="match status" value="1"/>
</dbReference>
<dbReference type="GO" id="GO:0097352">
    <property type="term" value="P:autophagosome maturation"/>
    <property type="evidence" value="ECO:0007669"/>
    <property type="project" value="TreeGrafter"/>
</dbReference>
<gene>
    <name evidence="6" type="ORF">PVAND_000696</name>
</gene>
<keyword evidence="7" id="KW-1185">Reference proteome</keyword>
<dbReference type="GO" id="GO:0005737">
    <property type="term" value="C:cytoplasm"/>
    <property type="evidence" value="ECO:0007669"/>
    <property type="project" value="TreeGrafter"/>
</dbReference>
<dbReference type="PANTHER" id="PTHR31139:SF4">
    <property type="entry name" value="ECTOPIC P GRANULES PROTEIN 5 HOMOLOG"/>
    <property type="match status" value="1"/>
</dbReference>
<comment type="similarity">
    <text evidence="1">Belongs to the EPG5 family.</text>
</comment>
<name>A0A9J6BLD3_POLVA</name>
<evidence type="ECO:0000256" key="1">
    <source>
        <dbReference type="ARBA" id="ARBA00010948"/>
    </source>
</evidence>
<reference evidence="6" key="1">
    <citation type="submission" date="2021-03" db="EMBL/GenBank/DDBJ databases">
        <title>Chromosome level genome of the anhydrobiotic midge Polypedilum vanderplanki.</title>
        <authorList>
            <person name="Yoshida Y."/>
            <person name="Kikawada T."/>
            <person name="Gusev O."/>
        </authorList>
    </citation>
    <scope>NUCLEOTIDE SEQUENCE</scope>
    <source>
        <strain evidence="6">NIAS01</strain>
        <tissue evidence="6">Whole body or cell culture</tissue>
    </source>
</reference>
<dbReference type="InterPro" id="IPR059030">
    <property type="entry name" value="TPR_Epg5_mid"/>
</dbReference>
<proteinExistence type="inferred from homology"/>
<dbReference type="InterPro" id="IPR051436">
    <property type="entry name" value="Autophagy-related_EPG5"/>
</dbReference>
<evidence type="ECO:0000259" key="4">
    <source>
        <dbReference type="Pfam" id="PF26103"/>
    </source>
</evidence>